<dbReference type="Proteomes" id="UP000031552">
    <property type="component" value="Unassembled WGS sequence"/>
</dbReference>
<keyword evidence="1" id="KW-0175">Coiled coil</keyword>
<reference evidence="2" key="1">
    <citation type="submission" date="2013-12" db="EMBL/GenBank/DDBJ databases">
        <authorList>
            <person name="Linke B."/>
        </authorList>
    </citation>
    <scope>NUCLEOTIDE SEQUENCE [LARGE SCALE GENOMIC DNA]</scope>
    <source>
        <strain evidence="2">CRIB-18</strain>
    </source>
</reference>
<dbReference type="RefSeq" id="WP_041017327.1">
    <property type="nucleotide sequence ID" value="NZ_CCEJ010000004.1"/>
</dbReference>
<evidence type="ECO:0000313" key="3">
    <source>
        <dbReference type="Proteomes" id="UP000031552"/>
    </source>
</evidence>
<evidence type="ECO:0000313" key="2">
    <source>
        <dbReference type="EMBL" id="CDR33780.1"/>
    </source>
</evidence>
<sequence>MLKIQASPELQTKTLCYLEDYNTPQKDPDKNETPDPIVESCPSNMPLAMEKYYQNQQNVGLQFLLFPDPQRGSQDVLTKLASQLSALIERLENENLELKKNIQEIHEDKRHLENLVTNAIKEVTYSLEGRFEEIYKKMSEDLKNLIREKNVSHLTLEDLLAKLKALQKEEDTIYENWHELSETPLSDFSKMENRDEWEVVDPKNSYYSLTHLEIDKDPKKKSEIEKLIIELETVTKLAEAHKQIQFVLPADRSSLLEALNVILKVISVTGSGTKLTFWTIAFLYKESVRIATLFGVACVVIQSPWTPLTNMIASFAFSVLKKVLLK</sequence>
<reference evidence="2" key="2">
    <citation type="submission" date="2014-09" db="EMBL/GenBank/DDBJ databases">
        <title>Criblamydia sequanensis harbors a mega-plasmid encoding arsenite resistance.</title>
        <authorList>
            <person name="Bertelli C."/>
            <person name="Goesmann A."/>
            <person name="Greub G."/>
        </authorList>
    </citation>
    <scope>NUCLEOTIDE SEQUENCE [LARGE SCALE GENOMIC DNA]</scope>
    <source>
        <strain evidence="2">CRIB-18</strain>
    </source>
</reference>
<keyword evidence="3" id="KW-1185">Reference proteome</keyword>
<comment type="caution">
    <text evidence="2">The sequence shown here is derived from an EMBL/GenBank/DDBJ whole genome shotgun (WGS) entry which is preliminary data.</text>
</comment>
<proteinExistence type="predicted"/>
<dbReference type="OrthoDB" id="10020694at2"/>
<name>A0A090D1G0_9BACT</name>
<protein>
    <submittedName>
        <fullName evidence="2">Uncharacterized protein</fullName>
    </submittedName>
</protein>
<accession>A0A090D1G0</accession>
<evidence type="ECO:0000256" key="1">
    <source>
        <dbReference type="SAM" id="Coils"/>
    </source>
</evidence>
<dbReference type="AlphaFoldDB" id="A0A090D1G0"/>
<gene>
    <name evidence="2" type="ORF">CSEC_0953</name>
</gene>
<dbReference type="EMBL" id="CCEJ010000004">
    <property type="protein sequence ID" value="CDR33780.1"/>
    <property type="molecule type" value="Genomic_DNA"/>
</dbReference>
<organism evidence="2 3">
    <name type="scientific">Candidatus Criblamydia sequanensis CRIB-18</name>
    <dbReference type="NCBI Taxonomy" id="1437425"/>
    <lineage>
        <taxon>Bacteria</taxon>
        <taxon>Pseudomonadati</taxon>
        <taxon>Chlamydiota</taxon>
        <taxon>Chlamydiia</taxon>
        <taxon>Parachlamydiales</taxon>
        <taxon>Candidatus Criblamydiaceae</taxon>
        <taxon>Candidatus Criblamydia</taxon>
    </lineage>
</organism>
<feature type="coiled-coil region" evidence="1">
    <location>
        <begin position="74"/>
        <end position="122"/>
    </location>
</feature>